<keyword evidence="3" id="KW-0731">Sigma factor</keyword>
<dbReference type="InterPro" id="IPR007627">
    <property type="entry name" value="RNA_pol_sigma70_r2"/>
</dbReference>
<evidence type="ECO:0000256" key="2">
    <source>
        <dbReference type="ARBA" id="ARBA00023015"/>
    </source>
</evidence>
<proteinExistence type="inferred from homology"/>
<dbReference type="Proteomes" id="UP000252586">
    <property type="component" value="Unassembled WGS sequence"/>
</dbReference>
<protein>
    <submittedName>
        <fullName evidence="8">RNA polymerase sigma-70 factor (ECF subfamily)</fullName>
    </submittedName>
</protein>
<dbReference type="PANTHER" id="PTHR43133">
    <property type="entry name" value="RNA POLYMERASE ECF-TYPE SIGMA FACTO"/>
    <property type="match status" value="1"/>
</dbReference>
<dbReference type="NCBIfam" id="TIGR02937">
    <property type="entry name" value="sigma70-ECF"/>
    <property type="match status" value="1"/>
</dbReference>
<dbReference type="Pfam" id="PF04542">
    <property type="entry name" value="Sigma70_r2"/>
    <property type="match status" value="1"/>
</dbReference>
<dbReference type="InterPro" id="IPR013324">
    <property type="entry name" value="RNA_pol_sigma_r3/r4-like"/>
</dbReference>
<evidence type="ECO:0000313" key="8">
    <source>
        <dbReference type="EMBL" id="RBO94104.1"/>
    </source>
</evidence>
<dbReference type="Gene3D" id="1.10.1740.10">
    <property type="match status" value="1"/>
</dbReference>
<keyword evidence="5" id="KW-0804">Transcription</keyword>
<comment type="similarity">
    <text evidence="1">Belongs to the sigma-70 factor family. ECF subfamily.</text>
</comment>
<comment type="caution">
    <text evidence="8">The sequence shown here is derived from an EMBL/GenBank/DDBJ whole genome shotgun (WGS) entry which is preliminary data.</text>
</comment>
<dbReference type="PANTHER" id="PTHR43133:SF53">
    <property type="entry name" value="ECF RNA POLYMERASE SIGMA-E FACTOR"/>
    <property type="match status" value="1"/>
</dbReference>
<dbReference type="RefSeq" id="WP_067501388.1">
    <property type="nucleotide sequence ID" value="NZ_CP107943.1"/>
</dbReference>
<evidence type="ECO:0000256" key="5">
    <source>
        <dbReference type="ARBA" id="ARBA00023163"/>
    </source>
</evidence>
<feature type="domain" description="RNA polymerase sigma factor 70 region 4 type 2" evidence="7">
    <location>
        <begin position="146"/>
        <end position="194"/>
    </location>
</feature>
<evidence type="ECO:0000256" key="4">
    <source>
        <dbReference type="ARBA" id="ARBA00023125"/>
    </source>
</evidence>
<organism evidence="8 9">
    <name type="scientific">Nocardia puris</name>
    <dbReference type="NCBI Taxonomy" id="208602"/>
    <lineage>
        <taxon>Bacteria</taxon>
        <taxon>Bacillati</taxon>
        <taxon>Actinomycetota</taxon>
        <taxon>Actinomycetes</taxon>
        <taxon>Mycobacteriales</taxon>
        <taxon>Nocardiaceae</taxon>
        <taxon>Nocardia</taxon>
    </lineage>
</organism>
<keyword evidence="4" id="KW-0238">DNA-binding</keyword>
<dbReference type="InterPro" id="IPR036388">
    <property type="entry name" value="WH-like_DNA-bd_sf"/>
</dbReference>
<gene>
    <name evidence="8" type="ORF">DFR74_102526</name>
</gene>
<dbReference type="AlphaFoldDB" id="A0A366DXU4"/>
<sequence length="219" mass="24814">MSERNDTEEYVLLAGLQNGDAATFEFILDNWSGGMIQVARSYVSTHESACEVVQETWIAVIRGIDRFEGRSTLKTWVYRVLVNTAKRRGLQEARSVPMSSLDTGPTVDSALFRPEGEPYAGHWWSPPVPWPSPEQALLDDEVRTVIVAALEQLPARQRMVINLRDVLGYGAHEVREILEISAANQRVLLHRARAFVRGRLEEYFAAAENTHRRTDRKVP</sequence>
<evidence type="ECO:0000259" key="7">
    <source>
        <dbReference type="Pfam" id="PF08281"/>
    </source>
</evidence>
<dbReference type="GO" id="GO:0006352">
    <property type="term" value="P:DNA-templated transcription initiation"/>
    <property type="evidence" value="ECO:0007669"/>
    <property type="project" value="InterPro"/>
</dbReference>
<evidence type="ECO:0000313" key="9">
    <source>
        <dbReference type="Proteomes" id="UP000252586"/>
    </source>
</evidence>
<name>A0A366DXU4_9NOCA</name>
<dbReference type="STRING" id="1210090.GCA_001613185_00097"/>
<evidence type="ECO:0000256" key="3">
    <source>
        <dbReference type="ARBA" id="ARBA00023082"/>
    </source>
</evidence>
<dbReference type="Pfam" id="PF08281">
    <property type="entry name" value="Sigma70_r4_2"/>
    <property type="match status" value="1"/>
</dbReference>
<dbReference type="CDD" id="cd06171">
    <property type="entry name" value="Sigma70_r4"/>
    <property type="match status" value="1"/>
</dbReference>
<feature type="domain" description="RNA polymerase sigma-70 region 2" evidence="6">
    <location>
        <begin position="36"/>
        <end position="88"/>
    </location>
</feature>
<keyword evidence="9" id="KW-1185">Reference proteome</keyword>
<dbReference type="InterPro" id="IPR039425">
    <property type="entry name" value="RNA_pol_sigma-70-like"/>
</dbReference>
<dbReference type="SUPFAM" id="SSF88659">
    <property type="entry name" value="Sigma3 and sigma4 domains of RNA polymerase sigma factors"/>
    <property type="match status" value="1"/>
</dbReference>
<dbReference type="OrthoDB" id="5244716at2"/>
<dbReference type="Gene3D" id="1.10.10.10">
    <property type="entry name" value="Winged helix-like DNA-binding domain superfamily/Winged helix DNA-binding domain"/>
    <property type="match status" value="1"/>
</dbReference>
<dbReference type="GO" id="GO:0016987">
    <property type="term" value="F:sigma factor activity"/>
    <property type="evidence" value="ECO:0007669"/>
    <property type="project" value="UniProtKB-KW"/>
</dbReference>
<accession>A0A366DXU4</accession>
<reference evidence="8 9" key="1">
    <citation type="submission" date="2018-06" db="EMBL/GenBank/DDBJ databases">
        <title>Genomic Encyclopedia of Type Strains, Phase IV (KMG-IV): sequencing the most valuable type-strain genomes for metagenomic binning, comparative biology and taxonomic classification.</title>
        <authorList>
            <person name="Goeker M."/>
        </authorList>
    </citation>
    <scope>NUCLEOTIDE SEQUENCE [LARGE SCALE GENOMIC DNA]</scope>
    <source>
        <strain evidence="8 9">DSM 44599</strain>
    </source>
</reference>
<dbReference type="InterPro" id="IPR013249">
    <property type="entry name" value="RNA_pol_sigma70_r4_t2"/>
</dbReference>
<dbReference type="InterPro" id="IPR013325">
    <property type="entry name" value="RNA_pol_sigma_r2"/>
</dbReference>
<dbReference type="SUPFAM" id="SSF88946">
    <property type="entry name" value="Sigma2 domain of RNA polymerase sigma factors"/>
    <property type="match status" value="1"/>
</dbReference>
<dbReference type="GO" id="GO:0003677">
    <property type="term" value="F:DNA binding"/>
    <property type="evidence" value="ECO:0007669"/>
    <property type="project" value="UniProtKB-KW"/>
</dbReference>
<evidence type="ECO:0000259" key="6">
    <source>
        <dbReference type="Pfam" id="PF04542"/>
    </source>
</evidence>
<evidence type="ECO:0000256" key="1">
    <source>
        <dbReference type="ARBA" id="ARBA00010641"/>
    </source>
</evidence>
<keyword evidence="2" id="KW-0805">Transcription regulation</keyword>
<dbReference type="InterPro" id="IPR014284">
    <property type="entry name" value="RNA_pol_sigma-70_dom"/>
</dbReference>
<dbReference type="EMBL" id="QNRE01000002">
    <property type="protein sequence ID" value="RBO94104.1"/>
    <property type="molecule type" value="Genomic_DNA"/>
</dbReference>